<protein>
    <recommendedName>
        <fullName evidence="4">VWFA domain-containing protein</fullName>
    </recommendedName>
</protein>
<accession>A0A9D4K9Q3</accession>
<keyword evidence="3" id="KW-1185">Reference proteome</keyword>
<dbReference type="SUPFAM" id="SSF159034">
    <property type="entry name" value="Mib/herc2 domain-like"/>
    <property type="match status" value="1"/>
</dbReference>
<feature type="region of interest" description="Disordered" evidence="1">
    <location>
        <begin position="1"/>
        <end position="98"/>
    </location>
</feature>
<comment type="caution">
    <text evidence="2">The sequence shown here is derived from an EMBL/GenBank/DDBJ whole genome shotgun (WGS) entry which is preliminary data.</text>
</comment>
<reference evidence="2" key="2">
    <citation type="submission" date="2020-11" db="EMBL/GenBank/DDBJ databases">
        <authorList>
            <person name="McCartney M.A."/>
            <person name="Auch B."/>
            <person name="Kono T."/>
            <person name="Mallez S."/>
            <person name="Becker A."/>
            <person name="Gohl D.M."/>
            <person name="Silverstein K.A.T."/>
            <person name="Koren S."/>
            <person name="Bechman K.B."/>
            <person name="Herman A."/>
            <person name="Abrahante J.E."/>
            <person name="Garbe J."/>
        </authorList>
    </citation>
    <scope>NUCLEOTIDE SEQUENCE</scope>
    <source>
        <strain evidence="2">Duluth1</strain>
        <tissue evidence="2">Whole animal</tissue>
    </source>
</reference>
<feature type="region of interest" description="Disordered" evidence="1">
    <location>
        <begin position="475"/>
        <end position="505"/>
    </location>
</feature>
<dbReference type="EMBL" id="JAIWYP010000004">
    <property type="protein sequence ID" value="KAH3835578.1"/>
    <property type="molecule type" value="Genomic_DNA"/>
</dbReference>
<feature type="compositionally biased region" description="Basic and acidic residues" evidence="1">
    <location>
        <begin position="486"/>
        <end position="505"/>
    </location>
</feature>
<reference evidence="2" key="1">
    <citation type="journal article" date="2019" name="bioRxiv">
        <title>The Genome of the Zebra Mussel, Dreissena polymorpha: A Resource for Invasive Species Research.</title>
        <authorList>
            <person name="McCartney M.A."/>
            <person name="Auch B."/>
            <person name="Kono T."/>
            <person name="Mallez S."/>
            <person name="Zhang Y."/>
            <person name="Obille A."/>
            <person name="Becker A."/>
            <person name="Abrahante J.E."/>
            <person name="Garbe J."/>
            <person name="Badalamenti J.P."/>
            <person name="Herman A."/>
            <person name="Mangelson H."/>
            <person name="Liachko I."/>
            <person name="Sullivan S."/>
            <person name="Sone E.D."/>
            <person name="Koren S."/>
            <person name="Silverstein K.A.T."/>
            <person name="Beckman K.B."/>
            <person name="Gohl D.M."/>
        </authorList>
    </citation>
    <scope>NUCLEOTIDE SEQUENCE</scope>
    <source>
        <strain evidence="2">Duluth1</strain>
        <tissue evidence="2">Whole animal</tissue>
    </source>
</reference>
<name>A0A9D4K9Q3_DREPO</name>
<dbReference type="GO" id="GO:0004842">
    <property type="term" value="F:ubiquitin-protein transferase activity"/>
    <property type="evidence" value="ECO:0007669"/>
    <property type="project" value="InterPro"/>
</dbReference>
<dbReference type="SUPFAM" id="SSF53300">
    <property type="entry name" value="vWA-like"/>
    <property type="match status" value="1"/>
</dbReference>
<evidence type="ECO:0000256" key="1">
    <source>
        <dbReference type="SAM" id="MobiDB-lite"/>
    </source>
</evidence>
<dbReference type="Gene3D" id="2.30.30.40">
    <property type="entry name" value="SH3 Domains"/>
    <property type="match status" value="1"/>
</dbReference>
<gene>
    <name evidence="2" type="ORF">DPMN_108932</name>
</gene>
<evidence type="ECO:0008006" key="4">
    <source>
        <dbReference type="Google" id="ProtNLM"/>
    </source>
</evidence>
<dbReference type="Proteomes" id="UP000828390">
    <property type="component" value="Unassembled WGS sequence"/>
</dbReference>
<evidence type="ECO:0000313" key="2">
    <source>
        <dbReference type="EMBL" id="KAH3835578.1"/>
    </source>
</evidence>
<dbReference type="InterPro" id="IPR037252">
    <property type="entry name" value="Mib_Herc2_sf"/>
</dbReference>
<feature type="compositionally biased region" description="Polar residues" evidence="1">
    <location>
        <begin position="58"/>
        <end position="93"/>
    </location>
</feature>
<evidence type="ECO:0000313" key="3">
    <source>
        <dbReference type="Proteomes" id="UP000828390"/>
    </source>
</evidence>
<dbReference type="AlphaFoldDB" id="A0A9D4K9Q3"/>
<proteinExistence type="predicted"/>
<sequence length="505" mass="56735">MQTKMSELHNITIALQTDHDNKEDASKIERKRSVVETRQEAHTSTSLGNSGLHDRCTENSATSGAEKNTSTLSPVQTSMQSNESSNDHTQASSIPRGIGMTVIKQTQRKVFQELDAWILMSQSELDIARLLTGDIEGVVTVLLIDISESMAEGLKEVRSLEGASDLKDEYIAIATFGHETGLQVYLTLEYDTIVKYIDHVRLGGPSPLYGGLWMAMAGSAAGRSFTTNGILVVPKIIVISDYRPTETLLIMGPDIPNGETIDESMADIMSILGEMNKTDKSVFFVAVGDFNKDFVQVLRSIDKKVYNYTDGRRLAKRYFLSTMAASFDFTAFRFDFRRRPDMSSEDRADMHDIRMESHWRTQMIDNSRVWVCWDVESEFLYLQNYGENGYDVLVTGEQRTLKPGEKIGVGCTVKPGRDSQNQGFHEWNTGVVIRVQPPKAHVRWDSGSRGDYSYGEDGKYEIEICTLTRDEASAMAHTPVQTRHSTRNEVKPEQSTRKNKNKNDS</sequence>
<feature type="compositionally biased region" description="Basic and acidic residues" evidence="1">
    <location>
        <begin position="17"/>
        <end position="41"/>
    </location>
</feature>
<organism evidence="2 3">
    <name type="scientific">Dreissena polymorpha</name>
    <name type="common">Zebra mussel</name>
    <name type="synonym">Mytilus polymorpha</name>
    <dbReference type="NCBI Taxonomy" id="45954"/>
    <lineage>
        <taxon>Eukaryota</taxon>
        <taxon>Metazoa</taxon>
        <taxon>Spiralia</taxon>
        <taxon>Lophotrochozoa</taxon>
        <taxon>Mollusca</taxon>
        <taxon>Bivalvia</taxon>
        <taxon>Autobranchia</taxon>
        <taxon>Heteroconchia</taxon>
        <taxon>Euheterodonta</taxon>
        <taxon>Imparidentia</taxon>
        <taxon>Neoheterodontei</taxon>
        <taxon>Myida</taxon>
        <taxon>Dreissenoidea</taxon>
        <taxon>Dreissenidae</taxon>
        <taxon>Dreissena</taxon>
    </lineage>
</organism>
<dbReference type="Gene3D" id="3.40.50.410">
    <property type="entry name" value="von Willebrand factor, type A domain"/>
    <property type="match status" value="1"/>
</dbReference>
<dbReference type="GO" id="GO:0046872">
    <property type="term" value="F:metal ion binding"/>
    <property type="evidence" value="ECO:0007669"/>
    <property type="project" value="InterPro"/>
</dbReference>
<dbReference type="InterPro" id="IPR036465">
    <property type="entry name" value="vWFA_dom_sf"/>
</dbReference>